<dbReference type="SUPFAM" id="SSF52540">
    <property type="entry name" value="P-loop containing nucleoside triphosphate hydrolases"/>
    <property type="match status" value="1"/>
</dbReference>
<dbReference type="AlphaFoldDB" id="A0A1F5KK94"/>
<comment type="caution">
    <text evidence="6">The sequence shown here is derived from an EMBL/GenBank/DDBJ whole genome shotgun (WGS) entry which is preliminary data.</text>
</comment>
<dbReference type="InterPro" id="IPR017871">
    <property type="entry name" value="ABC_transporter-like_CS"/>
</dbReference>
<gene>
    <name evidence="6" type="ORF">A3D25_01835</name>
</gene>
<evidence type="ECO:0000259" key="5">
    <source>
        <dbReference type="PROSITE" id="PS50893"/>
    </source>
</evidence>
<dbReference type="InterPro" id="IPR003593">
    <property type="entry name" value="AAA+_ATPase"/>
</dbReference>
<evidence type="ECO:0000313" key="7">
    <source>
        <dbReference type="Proteomes" id="UP000177328"/>
    </source>
</evidence>
<dbReference type="GO" id="GO:0016887">
    <property type="term" value="F:ATP hydrolysis activity"/>
    <property type="evidence" value="ECO:0007669"/>
    <property type="project" value="InterPro"/>
</dbReference>
<sequence>MQTLLKVSNLTKTYGTFTAVNNISFQVQEGEILGLLGPNGAGKTTTIQMILGLIIPTSGTVKIFGKDMPKNSHEILQQVNFSSAYVSLPTNLKVWENLYTFARLYEVPNYKEKVKELVDFFDITPFFDKLYGSLSSGQSTRVNLAKSLLNSPRLLFLDEPTSSLDPDIADRIRKYLKQVQKEKNVTIVYTTHNMAEVEELCDRAIFINEGKIVTEGTPKELIKKFGLKDLNEVFIKLAREET</sequence>
<protein>
    <recommendedName>
        <fullName evidence="5">ABC transporter domain-containing protein</fullName>
    </recommendedName>
</protein>
<evidence type="ECO:0000313" key="6">
    <source>
        <dbReference type="EMBL" id="OGE41249.1"/>
    </source>
</evidence>
<dbReference type="PANTHER" id="PTHR42711">
    <property type="entry name" value="ABC TRANSPORTER ATP-BINDING PROTEIN"/>
    <property type="match status" value="1"/>
</dbReference>
<dbReference type="PROSITE" id="PS50893">
    <property type="entry name" value="ABC_TRANSPORTER_2"/>
    <property type="match status" value="1"/>
</dbReference>
<dbReference type="InterPro" id="IPR003439">
    <property type="entry name" value="ABC_transporter-like_ATP-bd"/>
</dbReference>
<evidence type="ECO:0000256" key="3">
    <source>
        <dbReference type="ARBA" id="ARBA00022741"/>
    </source>
</evidence>
<dbReference type="PROSITE" id="PS00211">
    <property type="entry name" value="ABC_TRANSPORTER_1"/>
    <property type="match status" value="1"/>
</dbReference>
<name>A0A1F5KK94_9BACT</name>
<accession>A0A1F5KK94</accession>
<evidence type="ECO:0000256" key="4">
    <source>
        <dbReference type="ARBA" id="ARBA00022840"/>
    </source>
</evidence>
<dbReference type="EMBL" id="MFDD01000002">
    <property type="protein sequence ID" value="OGE41249.1"/>
    <property type="molecule type" value="Genomic_DNA"/>
</dbReference>
<dbReference type="GO" id="GO:0005524">
    <property type="term" value="F:ATP binding"/>
    <property type="evidence" value="ECO:0007669"/>
    <property type="project" value="UniProtKB-KW"/>
</dbReference>
<dbReference type="Pfam" id="PF00005">
    <property type="entry name" value="ABC_tran"/>
    <property type="match status" value="1"/>
</dbReference>
<dbReference type="InterPro" id="IPR050763">
    <property type="entry name" value="ABC_transporter_ATP-binding"/>
</dbReference>
<dbReference type="Proteomes" id="UP000177328">
    <property type="component" value="Unassembled WGS sequence"/>
</dbReference>
<dbReference type="PANTHER" id="PTHR42711:SF5">
    <property type="entry name" value="ABC TRANSPORTER ATP-BINDING PROTEIN NATA"/>
    <property type="match status" value="1"/>
</dbReference>
<keyword evidence="2" id="KW-0813">Transport</keyword>
<evidence type="ECO:0000256" key="2">
    <source>
        <dbReference type="ARBA" id="ARBA00022448"/>
    </source>
</evidence>
<dbReference type="Gene3D" id="3.40.50.300">
    <property type="entry name" value="P-loop containing nucleotide triphosphate hydrolases"/>
    <property type="match status" value="1"/>
</dbReference>
<evidence type="ECO:0000256" key="1">
    <source>
        <dbReference type="ARBA" id="ARBA00005417"/>
    </source>
</evidence>
<keyword evidence="4" id="KW-0067">ATP-binding</keyword>
<reference evidence="6 7" key="1">
    <citation type="journal article" date="2016" name="Nat. Commun.">
        <title>Thousands of microbial genomes shed light on interconnected biogeochemical processes in an aquifer system.</title>
        <authorList>
            <person name="Anantharaman K."/>
            <person name="Brown C.T."/>
            <person name="Hug L.A."/>
            <person name="Sharon I."/>
            <person name="Castelle C.J."/>
            <person name="Probst A.J."/>
            <person name="Thomas B.C."/>
            <person name="Singh A."/>
            <person name="Wilkins M.J."/>
            <person name="Karaoz U."/>
            <person name="Brodie E.L."/>
            <person name="Williams K.H."/>
            <person name="Hubbard S.S."/>
            <person name="Banfield J.F."/>
        </authorList>
    </citation>
    <scope>NUCLEOTIDE SEQUENCE [LARGE SCALE GENOMIC DNA]</scope>
</reference>
<feature type="domain" description="ABC transporter" evidence="5">
    <location>
        <begin position="5"/>
        <end position="234"/>
    </location>
</feature>
<keyword evidence="3" id="KW-0547">Nucleotide-binding</keyword>
<comment type="similarity">
    <text evidence="1">Belongs to the ABC transporter superfamily.</text>
</comment>
<organism evidence="6 7">
    <name type="scientific">Candidatus Daviesbacteria bacterium RIFCSPHIGHO2_02_FULL_43_12</name>
    <dbReference type="NCBI Taxonomy" id="1797776"/>
    <lineage>
        <taxon>Bacteria</taxon>
        <taxon>Candidatus Daviesiibacteriota</taxon>
    </lineage>
</organism>
<proteinExistence type="inferred from homology"/>
<dbReference type="SMART" id="SM00382">
    <property type="entry name" value="AAA"/>
    <property type="match status" value="1"/>
</dbReference>
<dbReference type="InterPro" id="IPR027417">
    <property type="entry name" value="P-loop_NTPase"/>
</dbReference>